<dbReference type="Gene3D" id="1.10.20.10">
    <property type="entry name" value="Histone, subunit A"/>
    <property type="match status" value="1"/>
</dbReference>
<comment type="similarity">
    <text evidence="4 11">Belongs to the histone H2B family.</text>
</comment>
<feature type="region of interest" description="Disordered" evidence="12">
    <location>
        <begin position="684"/>
        <end position="706"/>
    </location>
</feature>
<dbReference type="SMART" id="SM00427">
    <property type="entry name" value="H2B"/>
    <property type="match status" value="1"/>
</dbReference>
<dbReference type="GO" id="GO:0046982">
    <property type="term" value="F:protein heterodimerization activity"/>
    <property type="evidence" value="ECO:0007669"/>
    <property type="project" value="InterPro"/>
</dbReference>
<evidence type="ECO:0000256" key="10">
    <source>
        <dbReference type="ARBA" id="ARBA00023269"/>
    </source>
</evidence>
<organism evidence="14 15">
    <name type="scientific">Antrodiella citrinella</name>
    <dbReference type="NCBI Taxonomy" id="2447956"/>
    <lineage>
        <taxon>Eukaryota</taxon>
        <taxon>Fungi</taxon>
        <taxon>Dikarya</taxon>
        <taxon>Basidiomycota</taxon>
        <taxon>Agaricomycotina</taxon>
        <taxon>Agaricomycetes</taxon>
        <taxon>Polyporales</taxon>
        <taxon>Steccherinaceae</taxon>
        <taxon>Antrodiella</taxon>
    </lineage>
</organism>
<dbReference type="InterPro" id="IPR009072">
    <property type="entry name" value="Histone-fold"/>
</dbReference>
<keyword evidence="6" id="KW-1017">Isopeptide bond</keyword>
<evidence type="ECO:0000256" key="12">
    <source>
        <dbReference type="SAM" id="MobiDB-lite"/>
    </source>
</evidence>
<feature type="compositionally biased region" description="Polar residues" evidence="12">
    <location>
        <begin position="280"/>
        <end position="290"/>
    </location>
</feature>
<dbReference type="GO" id="GO:0006513">
    <property type="term" value="P:protein monoubiquitination"/>
    <property type="evidence" value="ECO:0007669"/>
    <property type="project" value="TreeGrafter"/>
</dbReference>
<dbReference type="PRINTS" id="PR00621">
    <property type="entry name" value="HISTONEH2B"/>
</dbReference>
<feature type="region of interest" description="Disordered" evidence="12">
    <location>
        <begin position="514"/>
        <end position="537"/>
    </location>
</feature>
<keyword evidence="5 11" id="KW-0158">Chromosome</keyword>
<dbReference type="InterPro" id="IPR055333">
    <property type="entry name" value="HISTONE_H2B_site"/>
</dbReference>
<dbReference type="CDD" id="cd22910">
    <property type="entry name" value="HFD_H2B"/>
    <property type="match status" value="1"/>
</dbReference>
<dbReference type="Pfam" id="PF00125">
    <property type="entry name" value="Histone"/>
    <property type="match status" value="1"/>
</dbReference>
<protein>
    <recommendedName>
        <fullName evidence="11">Histone H2B</fullName>
    </recommendedName>
</protein>
<feature type="region of interest" description="Disordered" evidence="12">
    <location>
        <begin position="1"/>
        <end position="53"/>
    </location>
</feature>
<dbReference type="GO" id="GO:0061630">
    <property type="term" value="F:ubiquitin protein ligase activity"/>
    <property type="evidence" value="ECO:0007669"/>
    <property type="project" value="TreeGrafter"/>
</dbReference>
<keyword evidence="15" id="KW-1185">Reference proteome</keyword>
<dbReference type="PANTHER" id="PTHR31531:SF2">
    <property type="entry name" value="E3 UBIQUITIN-PROTEIN LIGASE E3D"/>
    <property type="match status" value="1"/>
</dbReference>
<evidence type="ECO:0000256" key="8">
    <source>
        <dbReference type="ARBA" id="ARBA00023125"/>
    </source>
</evidence>
<feature type="compositionally biased region" description="Low complexity" evidence="12">
    <location>
        <begin position="1"/>
        <end position="24"/>
    </location>
</feature>
<dbReference type="GO" id="GO:0005634">
    <property type="term" value="C:nucleus"/>
    <property type="evidence" value="ECO:0007669"/>
    <property type="project" value="UniProtKB-SubCell"/>
</dbReference>
<reference evidence="14 15" key="1">
    <citation type="submission" date="2019-02" db="EMBL/GenBank/DDBJ databases">
        <title>Genome sequencing of the rare red list fungi Antrodiella citrinella (Flaviporus citrinellus).</title>
        <authorList>
            <person name="Buettner E."/>
            <person name="Kellner H."/>
        </authorList>
    </citation>
    <scope>NUCLEOTIDE SEQUENCE [LARGE SCALE GENOMIC DNA]</scope>
    <source>
        <strain evidence="14 15">DSM 108506</strain>
    </source>
</reference>
<dbReference type="InterPro" id="IPR019193">
    <property type="entry name" value="UBQ-conj_enz_E2-bd_prot"/>
</dbReference>
<comment type="function">
    <text evidence="1">Core component of nucleosome. Nucleosomes wrap and compact DNA into chromatin, limiting DNA accessibility to the cellular machineries which require DNA as a template. Histones thereby play a central role in transcription regulation, DNA repair, DNA replication and chromosomal stability. DNA accessibility is regulated via a complex set of post-translational modifications of histones, also called histone code, and nucleosome remodeling.</text>
</comment>
<evidence type="ECO:0000256" key="4">
    <source>
        <dbReference type="ARBA" id="ARBA00006846"/>
    </source>
</evidence>
<dbReference type="GO" id="GO:0003677">
    <property type="term" value="F:DNA binding"/>
    <property type="evidence" value="ECO:0007669"/>
    <property type="project" value="UniProtKB-KW"/>
</dbReference>
<dbReference type="GO" id="GO:0051865">
    <property type="term" value="P:protein autoubiquitination"/>
    <property type="evidence" value="ECO:0007669"/>
    <property type="project" value="TreeGrafter"/>
</dbReference>
<evidence type="ECO:0000256" key="5">
    <source>
        <dbReference type="ARBA" id="ARBA00022454"/>
    </source>
</evidence>
<dbReference type="AlphaFoldDB" id="A0A4S4MR13"/>
<dbReference type="PROSITE" id="PS00357">
    <property type="entry name" value="HISTONE_H2B"/>
    <property type="match status" value="1"/>
</dbReference>
<dbReference type="FunFam" id="1.10.20.10:FF:000014">
    <property type="entry name" value="Histone H2B"/>
    <property type="match status" value="1"/>
</dbReference>
<dbReference type="GO" id="GO:0031624">
    <property type="term" value="F:ubiquitin conjugating enzyme binding"/>
    <property type="evidence" value="ECO:0007669"/>
    <property type="project" value="TreeGrafter"/>
</dbReference>
<evidence type="ECO:0000256" key="6">
    <source>
        <dbReference type="ARBA" id="ARBA00022499"/>
    </source>
</evidence>
<dbReference type="GO" id="GO:0005829">
    <property type="term" value="C:cytosol"/>
    <property type="evidence" value="ECO:0007669"/>
    <property type="project" value="TreeGrafter"/>
</dbReference>
<evidence type="ECO:0000256" key="11">
    <source>
        <dbReference type="RuleBase" id="RU000451"/>
    </source>
</evidence>
<comment type="caution">
    <text evidence="14">The sequence shown here is derived from an EMBL/GenBank/DDBJ whole genome shotgun (WGS) entry which is preliminary data.</text>
</comment>
<keyword evidence="9 11" id="KW-0539">Nucleus</keyword>
<proteinExistence type="inferred from homology"/>
<dbReference type="PANTHER" id="PTHR31531">
    <property type="entry name" value="E3 UBIQUITIN-PROTEIN LIGASE E3D FAMILY MEMBER"/>
    <property type="match status" value="1"/>
</dbReference>
<evidence type="ECO:0000256" key="3">
    <source>
        <dbReference type="ARBA" id="ARBA00004286"/>
    </source>
</evidence>
<name>A0A4S4MR13_9APHY</name>
<evidence type="ECO:0000313" key="14">
    <source>
        <dbReference type="EMBL" id="THH28586.1"/>
    </source>
</evidence>
<dbReference type="InterPro" id="IPR007125">
    <property type="entry name" value="H2A/H2B/H3"/>
</dbReference>
<dbReference type="GO" id="GO:0000151">
    <property type="term" value="C:ubiquitin ligase complex"/>
    <property type="evidence" value="ECO:0007669"/>
    <property type="project" value="TreeGrafter"/>
</dbReference>
<dbReference type="GO" id="GO:0000209">
    <property type="term" value="P:protein polyubiquitination"/>
    <property type="evidence" value="ECO:0007669"/>
    <property type="project" value="TreeGrafter"/>
</dbReference>
<comment type="subunit">
    <text evidence="11">The nucleosome is a histone octamer containing two molecules each of H2A, H2B, H3 and H4 assembled in one H3-H4 heterotetramer and two H2A-H2B heterodimers. The octamer wraps approximately 147 bp of DNA.</text>
</comment>
<dbReference type="EMBL" id="SGPM01000169">
    <property type="protein sequence ID" value="THH28586.1"/>
    <property type="molecule type" value="Genomic_DNA"/>
</dbReference>
<sequence>MAPRPASTAGKAPASTASKAPAKTTEGSKGAKKTAKPAASGDDPKKKRRKTRKETYSSYIYKVLKQVHPDTGISNKAMAILNSFVNDIFERIATEASKLAAYSKKSTISSREIQTSVRLILPGELAKHAISEGTKSVTKFSSAGAKEASTDFLTTDHRDQVIALDIPAPFPSRAEREQAELLEDLALQDLQLDDDFLEPVPGPSISTALSEDTKIPEAGRVRLHPIRWGSTNIRDIRFEIQEELLPSIANLQTSCLTTLNDLLSTSSRLPDHPPAPPSSSNPTQLSESAGNATVLQELRLRVDHAASALDSRDGELAYALIALLTHFHMLSSLSPRPSRAVSILNLASPSEGVLTSSSSDTLKHLRRHLSDLQQERLSRSDSDLHARSTTPMLTVQTALLWSQIDEQLETVLSLCRSSFDDTSSHLPPQYDLADYGGGYEIEGLPQYEAGDYQSLHRTKSHKDSADLEVSPAMSFASTSEKMKMDLEAVTQAIDHLYEVAPQLHNQRVELKKTKVEEMEKARREGKSRQLEGPPDERDLDKVLELIGKAAGRRMVDQSVVMNDGMRARMERAKVRESAKRNAFVEHLVQHSSAGRLHSQDATFPISPSSRSAAGVKMQDPHALLTLPEFMREAVPDAVSERMHMNERISLPDFVKEAVPQQFTRSRHSRIQSVSEMIGASIPDSAPADVSTMYRTPSKSGKHKNLRSRSLSAPPLAWLLQNNISRSASPAKTSTTRPGSSHGRLSSLEAGLDVSYVAEHHENLQHVLIFLTIAGASSTVSVEAEVIARDGSQLPRLIVRCGSSSSSALELPTRVSLGKKDIRLVGGNHYEVKLPTASGSRPGSPATPLFEVDSTAIMDAAHFTSTHPTSLICASCSLPLVHASCVNAYRDLPSEHWAELVEAWMCHGDMKLHEHVKKGSKDGFWPSEAEILVGGSYVLVREEAVVRGNLCESRHDDKMDDWMQVRCMCGAVVGRCQEHADDAYKSTRVYRLIKYAFRSVSPTIEPVRLPLSAFIAQDMIEFVQAHATYRFLMIDEEEDRPRILIWLFKPNMRLSYTTPTQYTIPKSGSIRAAKILFKILSPSTSSFDLPSILNKYPGFPQAEHLYYPIDICRRIAGVLKESNKAYPESMRTMTGLEVGWLQRA</sequence>
<evidence type="ECO:0000256" key="9">
    <source>
        <dbReference type="ARBA" id="ARBA00023242"/>
    </source>
</evidence>
<dbReference type="Proteomes" id="UP000308730">
    <property type="component" value="Unassembled WGS sequence"/>
</dbReference>
<feature type="region of interest" description="Disordered" evidence="12">
    <location>
        <begin position="265"/>
        <end position="290"/>
    </location>
</feature>
<dbReference type="InterPro" id="IPR000558">
    <property type="entry name" value="Histone_H2B"/>
</dbReference>
<dbReference type="OrthoDB" id="66510at2759"/>
<gene>
    <name evidence="14" type="ORF">EUX98_g5594</name>
</gene>
<dbReference type="SUPFAM" id="SSF47113">
    <property type="entry name" value="Histone-fold"/>
    <property type="match status" value="1"/>
</dbReference>
<dbReference type="GO" id="GO:0043161">
    <property type="term" value="P:proteasome-mediated ubiquitin-dependent protein catabolic process"/>
    <property type="evidence" value="ECO:0007669"/>
    <property type="project" value="TreeGrafter"/>
</dbReference>
<feature type="domain" description="Core Histone H2A/H2B/H3" evidence="13">
    <location>
        <begin position="42"/>
        <end position="119"/>
    </location>
</feature>
<keyword evidence="10 11" id="KW-0544">Nucleosome core</keyword>
<keyword evidence="8 11" id="KW-0238">DNA-binding</keyword>
<evidence type="ECO:0000256" key="2">
    <source>
        <dbReference type="ARBA" id="ARBA00004123"/>
    </source>
</evidence>
<evidence type="ECO:0000256" key="7">
    <source>
        <dbReference type="ARBA" id="ARBA00022843"/>
    </source>
</evidence>
<dbReference type="Pfam" id="PF09814">
    <property type="entry name" value="HECT_2"/>
    <property type="match status" value="1"/>
</dbReference>
<evidence type="ECO:0000256" key="1">
    <source>
        <dbReference type="ARBA" id="ARBA00002001"/>
    </source>
</evidence>
<dbReference type="GO" id="GO:0030332">
    <property type="term" value="F:cyclin binding"/>
    <property type="evidence" value="ECO:0007669"/>
    <property type="project" value="TreeGrafter"/>
</dbReference>
<accession>A0A4S4MR13</accession>
<evidence type="ECO:0000313" key="15">
    <source>
        <dbReference type="Proteomes" id="UP000308730"/>
    </source>
</evidence>
<comment type="subcellular location">
    <subcellularLocation>
        <location evidence="3">Chromosome</location>
    </subcellularLocation>
    <subcellularLocation>
        <location evidence="2 11">Nucleus</location>
    </subcellularLocation>
</comment>
<dbReference type="GO" id="GO:0000786">
    <property type="term" value="C:nucleosome"/>
    <property type="evidence" value="ECO:0007669"/>
    <property type="project" value="UniProtKB-KW"/>
</dbReference>
<evidence type="ECO:0000259" key="13">
    <source>
        <dbReference type="Pfam" id="PF00125"/>
    </source>
</evidence>
<keyword evidence="7" id="KW-0832">Ubl conjugation</keyword>
<dbReference type="GO" id="GO:0030527">
    <property type="term" value="F:structural constituent of chromatin"/>
    <property type="evidence" value="ECO:0007669"/>
    <property type="project" value="InterPro"/>
</dbReference>